<accession>A0A1Y0IK37</accession>
<evidence type="ECO:0008006" key="3">
    <source>
        <dbReference type="Google" id="ProtNLM"/>
    </source>
</evidence>
<dbReference type="Proteomes" id="UP000195437">
    <property type="component" value="Chromosome"/>
</dbReference>
<dbReference type="RefSeq" id="WP_087455181.1">
    <property type="nucleotide sequence ID" value="NZ_CP021434.1"/>
</dbReference>
<gene>
    <name evidence="1" type="ORF">CBW65_01050</name>
</gene>
<dbReference type="Pfam" id="PF12841">
    <property type="entry name" value="YvrJ"/>
    <property type="match status" value="1"/>
</dbReference>
<evidence type="ECO:0000313" key="2">
    <source>
        <dbReference type="Proteomes" id="UP000195437"/>
    </source>
</evidence>
<organism evidence="1 2">
    <name type="scientific">Tumebacillus avium</name>
    <dbReference type="NCBI Taxonomy" id="1903704"/>
    <lineage>
        <taxon>Bacteria</taxon>
        <taxon>Bacillati</taxon>
        <taxon>Bacillota</taxon>
        <taxon>Bacilli</taxon>
        <taxon>Bacillales</taxon>
        <taxon>Alicyclobacillaceae</taxon>
        <taxon>Tumebacillus</taxon>
    </lineage>
</organism>
<protein>
    <recommendedName>
        <fullName evidence="3">YvrJ family protein</fullName>
    </recommendedName>
</protein>
<dbReference type="EMBL" id="CP021434">
    <property type="protein sequence ID" value="ARU59793.1"/>
    <property type="molecule type" value="Genomic_DNA"/>
</dbReference>
<dbReference type="AlphaFoldDB" id="A0A1Y0IK37"/>
<dbReference type="OrthoDB" id="2662123at2"/>
<keyword evidence="2" id="KW-1185">Reference proteome</keyword>
<dbReference type="KEGG" id="tum:CBW65_01050"/>
<reference evidence="2" key="1">
    <citation type="submission" date="2017-05" db="EMBL/GenBank/DDBJ databases">
        <authorList>
            <person name="Sung H."/>
        </authorList>
    </citation>
    <scope>NUCLEOTIDE SEQUENCE [LARGE SCALE GENOMIC DNA]</scope>
    <source>
        <strain evidence="2">AR23208</strain>
    </source>
</reference>
<name>A0A1Y0IK37_9BACL</name>
<dbReference type="InterPro" id="IPR024419">
    <property type="entry name" value="YvrJ"/>
</dbReference>
<evidence type="ECO:0000313" key="1">
    <source>
        <dbReference type="EMBL" id="ARU59793.1"/>
    </source>
</evidence>
<sequence length="45" mass="5195">MDWVQLVSNYGFPIVVSLFLLTKTQQKLEEVSTLLARIDEALDNR</sequence>
<proteinExistence type="predicted"/>